<dbReference type="SUPFAM" id="SSF52922">
    <property type="entry name" value="TK C-terminal domain-like"/>
    <property type="match status" value="1"/>
</dbReference>
<gene>
    <name evidence="5" type="ORF">SSCH_1690005</name>
</gene>
<evidence type="ECO:0000256" key="2">
    <source>
        <dbReference type="ARBA" id="ARBA00007131"/>
    </source>
</evidence>
<dbReference type="Pfam" id="PF02780">
    <property type="entry name" value="Transketolase_C"/>
    <property type="match status" value="1"/>
</dbReference>
<dbReference type="EC" id="2.2.1.1" evidence="5"/>
<keyword evidence="5" id="KW-0808">Transferase</keyword>
<comment type="cofactor">
    <cofactor evidence="1">
        <name>thiamine diphosphate</name>
        <dbReference type="ChEBI" id="CHEBI:58937"/>
    </cofactor>
</comment>
<dbReference type="FunFam" id="3.40.50.970:FF:000129">
    <property type="entry name" value="Transketolase"/>
    <property type="match status" value="1"/>
</dbReference>
<dbReference type="InterPro" id="IPR009014">
    <property type="entry name" value="Transketo_C/PFOR_II"/>
</dbReference>
<dbReference type="Gene3D" id="3.40.50.970">
    <property type="match status" value="1"/>
</dbReference>
<dbReference type="Pfam" id="PF02779">
    <property type="entry name" value="Transket_pyr"/>
    <property type="match status" value="1"/>
</dbReference>
<organism evidence="5 6">
    <name type="scientific">Syntrophaceticus schinkii</name>
    <dbReference type="NCBI Taxonomy" id="499207"/>
    <lineage>
        <taxon>Bacteria</taxon>
        <taxon>Bacillati</taxon>
        <taxon>Bacillota</taxon>
        <taxon>Clostridia</taxon>
        <taxon>Thermoanaerobacterales</taxon>
        <taxon>Thermoanaerobacterales Family III. Incertae Sedis</taxon>
        <taxon>Syntrophaceticus</taxon>
    </lineage>
</organism>
<sequence length="350" mass="37511">MQTADDQPKDEFVEFDESALIECSQLMVSQKGEEAVMQKKSSTREAYGRVLVKLGKRYPDLVVLDADLSASTKTRDFAKNYPERFFDMGIAEQNMMGTAAGFALAGKIPCASTFAVFATGRAYDQVRNAIAYPGLNVKIIATHAGVSVGEDGASHQTIEDISLMRTLPNMTVIVPADAQEAAQAVAAAIEMQGPVYIRLGRPAFPEILQEDYRFRIGRAVPLRDGSAAVIFAAGVMVSMALEAASSLATEGVEVAVVNVSTIKPLDKETIVQMARKTGAVVTAEEHSIYGGLGSAVAEVLGENYPVPLERVGIRDRFGESGSPEQLLEVCGLTVKHLVEAVHRAIARSSK</sequence>
<name>A0A0B7MKS8_9FIRM</name>
<proteinExistence type="inferred from homology"/>
<dbReference type="InterPro" id="IPR005475">
    <property type="entry name" value="Transketolase-like_Pyr-bd"/>
</dbReference>
<comment type="similarity">
    <text evidence="2">Belongs to the transketolase family.</text>
</comment>
<dbReference type="EMBL" id="CDRZ01000078">
    <property type="protein sequence ID" value="CEO88262.1"/>
    <property type="molecule type" value="Genomic_DNA"/>
</dbReference>
<dbReference type="InterPro" id="IPR051157">
    <property type="entry name" value="PDH/Transketolase"/>
</dbReference>
<dbReference type="AlphaFoldDB" id="A0A0B7MKS8"/>
<dbReference type="Proteomes" id="UP000046155">
    <property type="component" value="Unassembled WGS sequence"/>
</dbReference>
<dbReference type="InterPro" id="IPR029061">
    <property type="entry name" value="THDP-binding"/>
</dbReference>
<dbReference type="GO" id="GO:0004802">
    <property type="term" value="F:transketolase activity"/>
    <property type="evidence" value="ECO:0007669"/>
    <property type="project" value="UniProtKB-EC"/>
</dbReference>
<dbReference type="SUPFAM" id="SSF52518">
    <property type="entry name" value="Thiamin diphosphate-binding fold (THDP-binding)"/>
    <property type="match status" value="1"/>
</dbReference>
<dbReference type="CDD" id="cd07033">
    <property type="entry name" value="TPP_PYR_DXS_TK_like"/>
    <property type="match status" value="1"/>
</dbReference>
<protein>
    <submittedName>
        <fullName evidence="5">Putative transketolase C-terminal section</fullName>
        <ecNumber evidence="5">2.2.1.1</ecNumber>
    </submittedName>
</protein>
<evidence type="ECO:0000313" key="6">
    <source>
        <dbReference type="Proteomes" id="UP000046155"/>
    </source>
</evidence>
<evidence type="ECO:0000256" key="1">
    <source>
        <dbReference type="ARBA" id="ARBA00001964"/>
    </source>
</evidence>
<reference evidence="6" key="1">
    <citation type="submission" date="2015-01" db="EMBL/GenBank/DDBJ databases">
        <authorList>
            <person name="Manzoor Shahid"/>
            <person name="Zubair Saima"/>
        </authorList>
    </citation>
    <scope>NUCLEOTIDE SEQUENCE [LARGE SCALE GENOMIC DNA]</scope>
    <source>
        <strain evidence="6">Sp3</strain>
    </source>
</reference>
<evidence type="ECO:0000259" key="4">
    <source>
        <dbReference type="SMART" id="SM00861"/>
    </source>
</evidence>
<evidence type="ECO:0000313" key="5">
    <source>
        <dbReference type="EMBL" id="CEO88262.1"/>
    </source>
</evidence>
<keyword evidence="3" id="KW-0786">Thiamine pyrophosphate</keyword>
<accession>A0A0B7MKS8</accession>
<evidence type="ECO:0000256" key="3">
    <source>
        <dbReference type="ARBA" id="ARBA00023052"/>
    </source>
</evidence>
<feature type="domain" description="Transketolase-like pyrimidine-binding" evidence="4">
    <location>
        <begin position="41"/>
        <end position="206"/>
    </location>
</feature>
<keyword evidence="6" id="KW-1185">Reference proteome</keyword>
<dbReference type="InterPro" id="IPR033248">
    <property type="entry name" value="Transketolase_C"/>
</dbReference>
<dbReference type="Gene3D" id="3.40.50.920">
    <property type="match status" value="1"/>
</dbReference>
<dbReference type="PANTHER" id="PTHR43825">
    <property type="entry name" value="PYRUVATE DEHYDROGENASE E1 COMPONENT"/>
    <property type="match status" value="1"/>
</dbReference>
<dbReference type="PANTHER" id="PTHR43825:SF1">
    <property type="entry name" value="TRANSKETOLASE-LIKE PYRIMIDINE-BINDING DOMAIN-CONTAINING PROTEIN"/>
    <property type="match status" value="1"/>
</dbReference>
<dbReference type="SMART" id="SM00861">
    <property type="entry name" value="Transket_pyr"/>
    <property type="match status" value="1"/>
</dbReference>